<dbReference type="InterPro" id="IPR057336">
    <property type="entry name" value="GerAC_N"/>
</dbReference>
<keyword evidence="4" id="KW-0732">Signal</keyword>
<feature type="region of interest" description="Disordered" evidence="8">
    <location>
        <begin position="1"/>
        <end position="26"/>
    </location>
</feature>
<dbReference type="PANTHER" id="PTHR35789:SF1">
    <property type="entry name" value="SPORE GERMINATION PROTEIN B3"/>
    <property type="match status" value="1"/>
</dbReference>
<evidence type="ECO:0000259" key="9">
    <source>
        <dbReference type="Pfam" id="PF05504"/>
    </source>
</evidence>
<feature type="compositionally biased region" description="Gly residues" evidence="8">
    <location>
        <begin position="14"/>
        <end position="24"/>
    </location>
</feature>
<feature type="compositionally biased region" description="Basic residues" evidence="8">
    <location>
        <begin position="1"/>
        <end position="11"/>
    </location>
</feature>
<dbReference type="InterPro" id="IPR038501">
    <property type="entry name" value="Spore_GerAC_C_sf"/>
</dbReference>
<sequence>MSKAVKVKKDKRPGVGGGGGGSEGGFRNFTVEATGLHTAVAEAQTEFNKSFYLGNLETVVLSTKLEKKNVQTIIEQLMRDETADKLAVLTCTDQSAEEILSISSATPPASVIETTVSSTMHQQGLVPRMHLWEFWRNAEMIGTYPYAPLVTKDGENIKLTGTEVFANYAPTTKLGSLENLFYNFMAHKVRHISMTVPNGDQTFEVRFAKSTNHLSVRMNDGVATLHDDVQVRAELSSDEDRGESPVSDQELARYERVMADYIKSQSTALLRQLKDKGTDICGFGRVYVLSNPSTAEAMRNQWKTLFEHGEPDIQVTVHMTRQGSLI</sequence>
<feature type="domain" description="Spore germination GerAC-like C-terminal" evidence="9">
    <location>
        <begin position="160"/>
        <end position="323"/>
    </location>
</feature>
<protein>
    <recommendedName>
        <fullName evidence="13">Germination protein, Ger(X)C family</fullName>
    </recommendedName>
</protein>
<evidence type="ECO:0000313" key="12">
    <source>
        <dbReference type="Proteomes" id="UP001164803"/>
    </source>
</evidence>
<dbReference type="PANTHER" id="PTHR35789">
    <property type="entry name" value="SPORE GERMINATION PROTEIN B3"/>
    <property type="match status" value="1"/>
</dbReference>
<evidence type="ECO:0008006" key="13">
    <source>
        <dbReference type="Google" id="ProtNLM"/>
    </source>
</evidence>
<comment type="similarity">
    <text evidence="2">Belongs to the GerABKC lipoprotein family.</text>
</comment>
<dbReference type="Pfam" id="PF25198">
    <property type="entry name" value="Spore_GerAC_N"/>
    <property type="match status" value="1"/>
</dbReference>
<keyword evidence="6" id="KW-0564">Palmitate</keyword>
<keyword evidence="12" id="KW-1185">Reference proteome</keyword>
<evidence type="ECO:0000313" key="11">
    <source>
        <dbReference type="EMBL" id="WAH38894.1"/>
    </source>
</evidence>
<organism evidence="11 12">
    <name type="scientific">Alicyclobacillus dauci</name>
    <dbReference type="NCBI Taxonomy" id="1475485"/>
    <lineage>
        <taxon>Bacteria</taxon>
        <taxon>Bacillati</taxon>
        <taxon>Bacillota</taxon>
        <taxon>Bacilli</taxon>
        <taxon>Bacillales</taxon>
        <taxon>Alicyclobacillaceae</taxon>
        <taxon>Alicyclobacillus</taxon>
    </lineage>
</organism>
<dbReference type="Proteomes" id="UP001164803">
    <property type="component" value="Chromosome"/>
</dbReference>
<dbReference type="Gene3D" id="3.30.300.210">
    <property type="entry name" value="Nutrient germinant receptor protein C, domain 3"/>
    <property type="match status" value="1"/>
</dbReference>
<evidence type="ECO:0000256" key="7">
    <source>
        <dbReference type="ARBA" id="ARBA00023288"/>
    </source>
</evidence>
<keyword evidence="3" id="KW-0309">Germination</keyword>
<dbReference type="InterPro" id="IPR046953">
    <property type="entry name" value="Spore_GerAC-like_C"/>
</dbReference>
<reference evidence="11" key="1">
    <citation type="submission" date="2022-08" db="EMBL/GenBank/DDBJ databases">
        <title>Alicyclobacillus dauci DSM2870, complete genome.</title>
        <authorList>
            <person name="Wang Q."/>
            <person name="Cai R."/>
            <person name="Wang Z."/>
        </authorList>
    </citation>
    <scope>NUCLEOTIDE SEQUENCE</scope>
    <source>
        <strain evidence="11">DSM 28700</strain>
    </source>
</reference>
<feature type="domain" description="Spore germination protein N-terminal" evidence="10">
    <location>
        <begin position="16"/>
        <end position="151"/>
    </location>
</feature>
<evidence type="ECO:0000256" key="6">
    <source>
        <dbReference type="ARBA" id="ARBA00023139"/>
    </source>
</evidence>
<dbReference type="EMBL" id="CP104064">
    <property type="protein sequence ID" value="WAH38894.1"/>
    <property type="molecule type" value="Genomic_DNA"/>
</dbReference>
<accession>A0ABY6Z9F7</accession>
<comment type="subcellular location">
    <subcellularLocation>
        <location evidence="1">Membrane</location>
        <topology evidence="1">Lipid-anchor</topology>
    </subcellularLocation>
</comment>
<evidence type="ECO:0000259" key="10">
    <source>
        <dbReference type="Pfam" id="PF25198"/>
    </source>
</evidence>
<proteinExistence type="inferred from homology"/>
<dbReference type="Pfam" id="PF05504">
    <property type="entry name" value="Spore_GerAC"/>
    <property type="match status" value="1"/>
</dbReference>
<evidence type="ECO:0000256" key="5">
    <source>
        <dbReference type="ARBA" id="ARBA00023136"/>
    </source>
</evidence>
<evidence type="ECO:0000256" key="3">
    <source>
        <dbReference type="ARBA" id="ARBA00022544"/>
    </source>
</evidence>
<keyword evidence="5" id="KW-0472">Membrane</keyword>
<name>A0ABY6Z9F7_9BACL</name>
<evidence type="ECO:0000256" key="1">
    <source>
        <dbReference type="ARBA" id="ARBA00004635"/>
    </source>
</evidence>
<dbReference type="RefSeq" id="WP_268046503.1">
    <property type="nucleotide sequence ID" value="NZ_CP104064.1"/>
</dbReference>
<dbReference type="InterPro" id="IPR008844">
    <property type="entry name" value="Spore_GerAC-like"/>
</dbReference>
<evidence type="ECO:0000256" key="8">
    <source>
        <dbReference type="SAM" id="MobiDB-lite"/>
    </source>
</evidence>
<evidence type="ECO:0000256" key="2">
    <source>
        <dbReference type="ARBA" id="ARBA00007886"/>
    </source>
</evidence>
<keyword evidence="7" id="KW-0449">Lipoprotein</keyword>
<evidence type="ECO:0000256" key="4">
    <source>
        <dbReference type="ARBA" id="ARBA00022729"/>
    </source>
</evidence>
<gene>
    <name evidence="11" type="ORF">NZD86_10645</name>
</gene>